<dbReference type="Proteomes" id="UP000590740">
    <property type="component" value="Unassembled WGS sequence"/>
</dbReference>
<keyword evidence="2" id="KW-0732">Signal</keyword>
<accession>A0A7W8DIL1</accession>
<name>A0A7W8DIL1_9BACT</name>
<dbReference type="Gene3D" id="3.40.50.1820">
    <property type="entry name" value="alpha/beta hydrolase"/>
    <property type="match status" value="1"/>
</dbReference>
<feature type="chain" id="PRO_5031539895" evidence="2">
    <location>
        <begin position="20"/>
        <end position="300"/>
    </location>
</feature>
<dbReference type="InterPro" id="IPR050300">
    <property type="entry name" value="GDXG_lipolytic_enzyme"/>
</dbReference>
<evidence type="ECO:0000313" key="4">
    <source>
        <dbReference type="EMBL" id="MBB5031188.1"/>
    </source>
</evidence>
<dbReference type="EMBL" id="JACHIG010000001">
    <property type="protein sequence ID" value="MBB5031188.1"/>
    <property type="molecule type" value="Genomic_DNA"/>
</dbReference>
<proteinExistence type="predicted"/>
<organism evidence="4 5">
    <name type="scientific">Prosthecobacter vanneervenii</name>
    <dbReference type="NCBI Taxonomy" id="48466"/>
    <lineage>
        <taxon>Bacteria</taxon>
        <taxon>Pseudomonadati</taxon>
        <taxon>Verrucomicrobiota</taxon>
        <taxon>Verrucomicrobiia</taxon>
        <taxon>Verrucomicrobiales</taxon>
        <taxon>Verrucomicrobiaceae</taxon>
        <taxon>Prosthecobacter</taxon>
    </lineage>
</organism>
<dbReference type="RefSeq" id="WP_184338124.1">
    <property type="nucleotide sequence ID" value="NZ_JACHIG010000001.1"/>
</dbReference>
<evidence type="ECO:0000313" key="5">
    <source>
        <dbReference type="Proteomes" id="UP000590740"/>
    </source>
</evidence>
<dbReference type="InterPro" id="IPR029058">
    <property type="entry name" value="AB_hydrolase_fold"/>
</dbReference>
<feature type="domain" description="BD-FAE-like" evidence="3">
    <location>
        <begin position="67"/>
        <end position="163"/>
    </location>
</feature>
<gene>
    <name evidence="4" type="ORF">HNQ65_000742</name>
</gene>
<keyword evidence="5" id="KW-1185">Reference proteome</keyword>
<evidence type="ECO:0000259" key="3">
    <source>
        <dbReference type="Pfam" id="PF20434"/>
    </source>
</evidence>
<evidence type="ECO:0000256" key="1">
    <source>
        <dbReference type="ARBA" id="ARBA00022801"/>
    </source>
</evidence>
<dbReference type="GO" id="GO:0016787">
    <property type="term" value="F:hydrolase activity"/>
    <property type="evidence" value="ECO:0007669"/>
    <property type="project" value="UniProtKB-KW"/>
</dbReference>
<feature type="signal peptide" evidence="2">
    <location>
        <begin position="1"/>
        <end position="19"/>
    </location>
</feature>
<reference evidence="4 5" key="1">
    <citation type="submission" date="2020-08" db="EMBL/GenBank/DDBJ databases">
        <title>Genomic Encyclopedia of Type Strains, Phase IV (KMG-IV): sequencing the most valuable type-strain genomes for metagenomic binning, comparative biology and taxonomic classification.</title>
        <authorList>
            <person name="Goeker M."/>
        </authorList>
    </citation>
    <scope>NUCLEOTIDE SEQUENCE [LARGE SCALE GENOMIC DNA]</scope>
    <source>
        <strain evidence="4 5">DSM 12252</strain>
    </source>
</reference>
<keyword evidence="1" id="KW-0378">Hydrolase</keyword>
<evidence type="ECO:0000256" key="2">
    <source>
        <dbReference type="SAM" id="SignalP"/>
    </source>
</evidence>
<dbReference type="PANTHER" id="PTHR48081:SF33">
    <property type="entry name" value="KYNURENINE FORMAMIDASE"/>
    <property type="match status" value="1"/>
</dbReference>
<dbReference type="PANTHER" id="PTHR48081">
    <property type="entry name" value="AB HYDROLASE SUPERFAMILY PROTEIN C4A8.06C"/>
    <property type="match status" value="1"/>
</dbReference>
<dbReference type="AlphaFoldDB" id="A0A7W8DIL1"/>
<sequence>MIRPLLFLLALVSITPASAQLGGRLRDLIANRRQSGSGSAQQGGKEELSYGSDSMQNLDYWRPTTPGSPLVIYVHGGGWKRGDKGLAAGEKSVHYLQQGYAFASLNYRLVPSCTVEEQASDVAHAVSFLIRRAEQLGFDGKRVVLMGHSAGAHLVALVGTDMSYLQKADLGPQAVCGIIPLDGAAYDVPQQIAEGGDFMHDTYLQAFGTDPERQAKLSPTKQAAAPNAPAFLILHVQRVDGTAQSIALGEALRKADTPAEVKGFEGHGLIGHAEINRRMGDPTYPATPVVDAWLKKIFAK</sequence>
<dbReference type="InterPro" id="IPR049492">
    <property type="entry name" value="BD-FAE-like_dom"/>
</dbReference>
<comment type="caution">
    <text evidence="4">The sequence shown here is derived from an EMBL/GenBank/DDBJ whole genome shotgun (WGS) entry which is preliminary data.</text>
</comment>
<dbReference type="SUPFAM" id="SSF53474">
    <property type="entry name" value="alpha/beta-Hydrolases"/>
    <property type="match status" value="1"/>
</dbReference>
<protein>
    <submittedName>
        <fullName evidence="4">Acetyl esterase/lipase</fullName>
    </submittedName>
</protein>
<dbReference type="Pfam" id="PF20434">
    <property type="entry name" value="BD-FAE"/>
    <property type="match status" value="1"/>
</dbReference>